<proteinExistence type="predicted"/>
<dbReference type="AlphaFoldDB" id="A0A1J4SDC6"/>
<evidence type="ECO:0000313" key="2">
    <source>
        <dbReference type="EMBL" id="OIN97280.1"/>
    </source>
</evidence>
<organism evidence="2 3">
    <name type="scientific">Candidatus Desantisbacteria bacterium CG1_02_38_46</name>
    <dbReference type="NCBI Taxonomy" id="1817893"/>
    <lineage>
        <taxon>Bacteria</taxon>
        <taxon>Candidatus Desantisiibacteriota</taxon>
    </lineage>
</organism>
<keyword evidence="1" id="KW-0472">Membrane</keyword>
<accession>A0A1J4SDC6</accession>
<gene>
    <name evidence="2" type="ORF">AUJ66_03780</name>
</gene>
<feature type="transmembrane region" description="Helical" evidence="1">
    <location>
        <begin position="7"/>
        <end position="32"/>
    </location>
</feature>
<dbReference type="STRING" id="1817893.AUJ66_03780"/>
<reference evidence="2 3" key="1">
    <citation type="journal article" date="2016" name="Environ. Microbiol.">
        <title>Genomic resolution of a cold subsurface aquifer community provides metabolic insights for novel microbes adapted to high CO concentrations.</title>
        <authorList>
            <person name="Probst A.J."/>
            <person name="Castelle C.J."/>
            <person name="Singh A."/>
            <person name="Brown C.T."/>
            <person name="Anantharaman K."/>
            <person name="Sharon I."/>
            <person name="Hug L.A."/>
            <person name="Burstein D."/>
            <person name="Emerson J.B."/>
            <person name="Thomas B.C."/>
            <person name="Banfield J.F."/>
        </authorList>
    </citation>
    <scope>NUCLEOTIDE SEQUENCE [LARGE SCALE GENOMIC DNA]</scope>
    <source>
        <strain evidence="2">CG1_02_38_46</strain>
    </source>
</reference>
<protein>
    <recommendedName>
        <fullName evidence="4">Type 4 fimbrial biogenesis protein PilX N-terminal domain-containing protein</fullName>
    </recommendedName>
</protein>
<keyword evidence="1" id="KW-1133">Transmembrane helix</keyword>
<evidence type="ECO:0000313" key="3">
    <source>
        <dbReference type="Proteomes" id="UP000182278"/>
    </source>
</evidence>
<evidence type="ECO:0008006" key="4">
    <source>
        <dbReference type="Google" id="ProtNLM"/>
    </source>
</evidence>
<keyword evidence="1" id="KW-0812">Transmembrane</keyword>
<name>A0A1J4SDC6_9BACT</name>
<comment type="caution">
    <text evidence="2">The sequence shown here is derived from an EMBL/GenBank/DDBJ whole genome shotgun (WGS) entry which is preliminary data.</text>
</comment>
<sequence>MKNEKGVVYIIVIFVIMTVLAFSAIFISWTIFSTRSSQRLSYSTRALYLADAGIEKTIFYLRTDPDKNWSNDNANPLFDESGYRVKTYDGSNGFIKVESTGTFRGVQRKIYSEVTNFDAVFESTLFSGSYINVEGNATVQGKAVASDTIYISGSATIETPVAHTNVPLPKLIDEVYYINKAIANKMNGNNGANGNYFQGGSPTFSSLNGVIFIDENPDGSPADIKISSNISTDAAWADSTYFIVYGNLKLSGNINFKGLLYVTGDLQITGNVETEGPLIAGSISKVGGSTTLQSWYNPAYADPYGFQSGVMAIKWKELAP</sequence>
<dbReference type="EMBL" id="MNUO01000054">
    <property type="protein sequence ID" value="OIN97280.1"/>
    <property type="molecule type" value="Genomic_DNA"/>
</dbReference>
<dbReference type="Proteomes" id="UP000182278">
    <property type="component" value="Unassembled WGS sequence"/>
</dbReference>
<evidence type="ECO:0000256" key="1">
    <source>
        <dbReference type="SAM" id="Phobius"/>
    </source>
</evidence>